<proteinExistence type="predicted"/>
<dbReference type="InterPro" id="IPR009061">
    <property type="entry name" value="DNA-bd_dom_put_sf"/>
</dbReference>
<protein>
    <submittedName>
        <fullName evidence="1">MerR family transcriptional regulator</fullName>
    </submittedName>
</protein>
<dbReference type="EMBL" id="KU254577">
    <property type="protein sequence ID" value="AMP35928.1"/>
    <property type="molecule type" value="Genomic_DNA"/>
</dbReference>
<evidence type="ECO:0000313" key="1">
    <source>
        <dbReference type="EMBL" id="AMP35928.1"/>
    </source>
</evidence>
<name>A0A3G1DGT0_PSEAI</name>
<reference evidence="1" key="1">
    <citation type="submission" date="2015-12" db="EMBL/GenBank/DDBJ databases">
        <title>The first report of fully sequenced SIM-encoding plasmid pHN39-SIM.</title>
        <authorList>
            <person name="Sun F."/>
            <person name="Zhou D."/>
            <person name="Wang Q."/>
            <person name="Feng J."/>
            <person name="Feng W."/>
            <person name="Luo W."/>
            <person name="Zhang D."/>
            <person name="Chen Y."/>
            <person name="Qiu X."/>
            <person name="Yin Z."/>
            <person name="Chen W."/>
            <person name="Xia P."/>
        </authorList>
    </citation>
    <scope>NUCLEOTIDE SEQUENCE</scope>
    <source>
        <strain evidence="1">HN39</strain>
        <plasmid evidence="1">pHN39-SIM</plasmid>
    </source>
</reference>
<sequence length="60" mass="6631">MTLYFPPTETRARAARKLALIEQKMADLVVMQQLLGELVQQCDAGDGGTICPIIEALIRE</sequence>
<organism evidence="1">
    <name type="scientific">Pseudomonas aeruginosa</name>
    <dbReference type="NCBI Taxonomy" id="287"/>
    <lineage>
        <taxon>Bacteria</taxon>
        <taxon>Pseudomonadati</taxon>
        <taxon>Pseudomonadota</taxon>
        <taxon>Gammaproteobacteria</taxon>
        <taxon>Pseudomonadales</taxon>
        <taxon>Pseudomonadaceae</taxon>
        <taxon>Pseudomonas</taxon>
    </lineage>
</organism>
<gene>
    <name evidence="1" type="primary">merR</name>
</gene>
<dbReference type="AlphaFoldDB" id="A0A3G1DGT0"/>
<accession>A0A3G1DGT0</accession>
<dbReference type="SUPFAM" id="SSF46955">
    <property type="entry name" value="Putative DNA-binding domain"/>
    <property type="match status" value="1"/>
</dbReference>
<keyword evidence="1" id="KW-0614">Plasmid</keyword>
<geneLocation type="plasmid" evidence="1">
    <name>pHN39-SIM</name>
</geneLocation>
<dbReference type="Gene3D" id="1.10.1660.10">
    <property type="match status" value="1"/>
</dbReference>